<dbReference type="GO" id="GO:0046872">
    <property type="term" value="F:metal ion binding"/>
    <property type="evidence" value="ECO:0007669"/>
    <property type="project" value="UniProtKB-KW"/>
</dbReference>
<feature type="non-terminal residue" evidence="11">
    <location>
        <position position="259"/>
    </location>
</feature>
<comment type="cofactor">
    <cofactor evidence="2">
        <name>Co(2+)</name>
        <dbReference type="ChEBI" id="CHEBI:48828"/>
    </cofactor>
</comment>
<dbReference type="Gene3D" id="3.40.50.1970">
    <property type="match status" value="1"/>
</dbReference>
<dbReference type="InterPro" id="IPR050071">
    <property type="entry name" value="Dehydroquinate_synthase"/>
</dbReference>
<dbReference type="InterPro" id="IPR030960">
    <property type="entry name" value="DHQS/DOIS_N"/>
</dbReference>
<evidence type="ECO:0000259" key="9">
    <source>
        <dbReference type="Pfam" id="PF01761"/>
    </source>
</evidence>
<keyword evidence="5" id="KW-0547">Nucleotide-binding</keyword>
<organism evidence="11 12">
    <name type="scientific">Polarella glacialis</name>
    <name type="common">Dinoflagellate</name>
    <dbReference type="NCBI Taxonomy" id="89957"/>
    <lineage>
        <taxon>Eukaryota</taxon>
        <taxon>Sar</taxon>
        <taxon>Alveolata</taxon>
        <taxon>Dinophyceae</taxon>
        <taxon>Suessiales</taxon>
        <taxon>Suessiaceae</taxon>
        <taxon>Polarella</taxon>
    </lineage>
</organism>
<evidence type="ECO:0000256" key="1">
    <source>
        <dbReference type="ARBA" id="ARBA00001911"/>
    </source>
</evidence>
<dbReference type="EMBL" id="CAJNNW010027194">
    <property type="protein sequence ID" value="CAE8690108.1"/>
    <property type="molecule type" value="Genomic_DNA"/>
</dbReference>
<name>A0A813JYF1_POLGL</name>
<dbReference type="SUPFAM" id="SSF56796">
    <property type="entry name" value="Dehydroquinate synthase-like"/>
    <property type="match status" value="1"/>
</dbReference>
<feature type="domain" description="3-dehydroquinate synthase C-terminal" evidence="10">
    <location>
        <begin position="208"/>
        <end position="258"/>
    </location>
</feature>
<feature type="domain" description="3-dehydroquinate synthase N-terminal" evidence="9">
    <location>
        <begin position="95"/>
        <end position="206"/>
    </location>
</feature>
<dbReference type="InterPro" id="IPR056179">
    <property type="entry name" value="DHQS_C"/>
</dbReference>
<evidence type="ECO:0000256" key="7">
    <source>
        <dbReference type="ARBA" id="ARBA00023027"/>
    </source>
</evidence>
<dbReference type="AlphaFoldDB" id="A0A813JYF1"/>
<dbReference type="Pfam" id="PF01761">
    <property type="entry name" value="DHQ_synthase"/>
    <property type="match status" value="1"/>
</dbReference>
<evidence type="ECO:0000256" key="5">
    <source>
        <dbReference type="ARBA" id="ARBA00022741"/>
    </source>
</evidence>
<dbReference type="Pfam" id="PF24621">
    <property type="entry name" value="DHQS_C"/>
    <property type="match status" value="1"/>
</dbReference>
<evidence type="ECO:0008006" key="13">
    <source>
        <dbReference type="Google" id="ProtNLM"/>
    </source>
</evidence>
<keyword evidence="4" id="KW-0479">Metal-binding</keyword>
<reference evidence="11" key="1">
    <citation type="submission" date="2021-02" db="EMBL/GenBank/DDBJ databases">
        <authorList>
            <person name="Dougan E. K."/>
            <person name="Rhodes N."/>
            <person name="Thang M."/>
            <person name="Chan C."/>
        </authorList>
    </citation>
    <scope>NUCLEOTIDE SEQUENCE</scope>
</reference>
<evidence type="ECO:0000313" key="11">
    <source>
        <dbReference type="EMBL" id="CAE8690108.1"/>
    </source>
</evidence>
<sequence>LRMTASADGAAAKRARKASGEVKQIPVIGDSRVLIAPDILEDIPWHIHDAGLKFGTLVIVSDKTVDGLYGQRIFDAFKLHATETGVAGPRLLRFAFAAGEASKNRETKGAIEDFMLGHQCTRDSAILALGGGVVGDLAGFTAATYMRGIPVIQVPTSTMAMIDSSVGGKTALNVPAGKNLVGAFHQPQIIFADPKVLNTLSQREVAEGLAEAIKMGVIRDADLFKLMVANAEKIMALDPALMQEVLYKAVGHKAEIVAI</sequence>
<dbReference type="FunFam" id="3.40.50.1970:FF:000007">
    <property type="entry name" value="Pentafunctional AROM polypeptide"/>
    <property type="match status" value="1"/>
</dbReference>
<dbReference type="PANTHER" id="PTHR43622">
    <property type="entry name" value="3-DEHYDROQUINATE SYNTHASE"/>
    <property type="match status" value="1"/>
</dbReference>
<dbReference type="Proteomes" id="UP000626109">
    <property type="component" value="Unassembled WGS sequence"/>
</dbReference>
<dbReference type="Gene3D" id="1.20.1090.10">
    <property type="entry name" value="Dehydroquinate synthase-like - alpha domain"/>
    <property type="match status" value="1"/>
</dbReference>
<dbReference type="GO" id="GO:0003856">
    <property type="term" value="F:3-dehydroquinate synthase activity"/>
    <property type="evidence" value="ECO:0007669"/>
    <property type="project" value="TreeGrafter"/>
</dbReference>
<evidence type="ECO:0000259" key="10">
    <source>
        <dbReference type="Pfam" id="PF24621"/>
    </source>
</evidence>
<dbReference type="PANTHER" id="PTHR43622:SF1">
    <property type="entry name" value="3-DEHYDROQUINATE SYNTHASE"/>
    <property type="match status" value="1"/>
</dbReference>
<comment type="cofactor">
    <cofactor evidence="1">
        <name>NAD(+)</name>
        <dbReference type="ChEBI" id="CHEBI:57540"/>
    </cofactor>
</comment>
<dbReference type="CDD" id="cd08195">
    <property type="entry name" value="DHQS"/>
    <property type="match status" value="1"/>
</dbReference>
<keyword evidence="6" id="KW-0862">Zinc</keyword>
<evidence type="ECO:0000256" key="2">
    <source>
        <dbReference type="ARBA" id="ARBA00001941"/>
    </source>
</evidence>
<protein>
    <recommendedName>
        <fullName evidence="13">3-dehydroquinate synthase</fullName>
    </recommendedName>
</protein>
<evidence type="ECO:0000256" key="3">
    <source>
        <dbReference type="ARBA" id="ARBA00001947"/>
    </source>
</evidence>
<evidence type="ECO:0000313" key="12">
    <source>
        <dbReference type="Proteomes" id="UP000626109"/>
    </source>
</evidence>
<evidence type="ECO:0000256" key="8">
    <source>
        <dbReference type="ARBA" id="ARBA00023239"/>
    </source>
</evidence>
<accession>A0A813JYF1</accession>
<keyword evidence="8" id="KW-0456">Lyase</keyword>
<comment type="cofactor">
    <cofactor evidence="3">
        <name>Zn(2+)</name>
        <dbReference type="ChEBI" id="CHEBI:29105"/>
    </cofactor>
</comment>
<dbReference type="GO" id="GO:0000166">
    <property type="term" value="F:nucleotide binding"/>
    <property type="evidence" value="ECO:0007669"/>
    <property type="project" value="UniProtKB-KW"/>
</dbReference>
<comment type="caution">
    <text evidence="11">The sequence shown here is derived from an EMBL/GenBank/DDBJ whole genome shotgun (WGS) entry which is preliminary data.</text>
</comment>
<evidence type="ECO:0000256" key="6">
    <source>
        <dbReference type="ARBA" id="ARBA00022833"/>
    </source>
</evidence>
<proteinExistence type="predicted"/>
<keyword evidence="7" id="KW-0520">NAD</keyword>
<evidence type="ECO:0000256" key="4">
    <source>
        <dbReference type="ARBA" id="ARBA00022723"/>
    </source>
</evidence>
<feature type="non-terminal residue" evidence="11">
    <location>
        <position position="1"/>
    </location>
</feature>
<gene>
    <name evidence="11" type="ORF">PGLA2088_LOCUS26795</name>
</gene>